<sequence>MPHPKRSSEIICLTILQPLKSLSKVLSYILENPQFDSKRSPSGIRKTERKTVVNSEVCKIRWRNPVARARGQFAKRLSEHIHEHRRVRLQLHDERQEGSNECPISVRVEVNSQMQS</sequence>
<organism evidence="1 2">
    <name type="scientific">Polarella glacialis</name>
    <name type="common">Dinoflagellate</name>
    <dbReference type="NCBI Taxonomy" id="89957"/>
    <lineage>
        <taxon>Eukaryota</taxon>
        <taxon>Sar</taxon>
        <taxon>Alveolata</taxon>
        <taxon>Dinophyceae</taxon>
        <taxon>Suessiales</taxon>
        <taxon>Suessiaceae</taxon>
        <taxon>Polarella</taxon>
    </lineage>
</organism>
<reference evidence="1" key="1">
    <citation type="submission" date="2021-02" db="EMBL/GenBank/DDBJ databases">
        <authorList>
            <person name="Dougan E. K."/>
            <person name="Rhodes N."/>
            <person name="Thang M."/>
            <person name="Chan C."/>
        </authorList>
    </citation>
    <scope>NUCLEOTIDE SEQUENCE</scope>
</reference>
<comment type="caution">
    <text evidence="1">The sequence shown here is derived from an EMBL/GenBank/DDBJ whole genome shotgun (WGS) entry which is preliminary data.</text>
</comment>
<accession>A0A813ICE2</accession>
<proteinExistence type="predicted"/>
<dbReference type="AlphaFoldDB" id="A0A813ICE2"/>
<dbReference type="Proteomes" id="UP000626109">
    <property type="component" value="Unassembled WGS sequence"/>
</dbReference>
<dbReference type="EMBL" id="CAJNNW010006638">
    <property type="protein sequence ID" value="CAE8648479.1"/>
    <property type="molecule type" value="Genomic_DNA"/>
</dbReference>
<protein>
    <submittedName>
        <fullName evidence="1">Uncharacterized protein</fullName>
    </submittedName>
</protein>
<evidence type="ECO:0000313" key="2">
    <source>
        <dbReference type="Proteomes" id="UP000626109"/>
    </source>
</evidence>
<gene>
    <name evidence="1" type="ORF">PGLA2088_LOCUS6599</name>
</gene>
<name>A0A813ICE2_POLGL</name>
<evidence type="ECO:0000313" key="1">
    <source>
        <dbReference type="EMBL" id="CAE8648479.1"/>
    </source>
</evidence>